<dbReference type="InterPro" id="IPR046335">
    <property type="entry name" value="LacI/GalR-like_sensor"/>
</dbReference>
<proteinExistence type="predicted"/>
<evidence type="ECO:0000256" key="3">
    <source>
        <dbReference type="ARBA" id="ARBA00023125"/>
    </source>
</evidence>
<keyword evidence="2" id="KW-0805">Transcription regulation</keyword>
<accession>A0ABP7XFR2</accession>
<dbReference type="Proteomes" id="UP001501495">
    <property type="component" value="Unassembled WGS sequence"/>
</dbReference>
<dbReference type="InterPro" id="IPR028082">
    <property type="entry name" value="Peripla_BP_I"/>
</dbReference>
<dbReference type="PANTHER" id="PTHR30146">
    <property type="entry name" value="LACI-RELATED TRANSCRIPTIONAL REPRESSOR"/>
    <property type="match status" value="1"/>
</dbReference>
<dbReference type="CDD" id="cd06267">
    <property type="entry name" value="PBP1_LacI_sugar_binding-like"/>
    <property type="match status" value="1"/>
</dbReference>
<evidence type="ECO:0000259" key="5">
    <source>
        <dbReference type="PROSITE" id="PS50932"/>
    </source>
</evidence>
<evidence type="ECO:0000256" key="1">
    <source>
        <dbReference type="ARBA" id="ARBA00022491"/>
    </source>
</evidence>
<dbReference type="Gene3D" id="1.10.260.40">
    <property type="entry name" value="lambda repressor-like DNA-binding domains"/>
    <property type="match status" value="1"/>
</dbReference>
<name>A0ABP7XFR2_9ACTN</name>
<dbReference type="EMBL" id="BAAAZH010000011">
    <property type="protein sequence ID" value="GAA4115053.1"/>
    <property type="molecule type" value="Genomic_DNA"/>
</dbReference>
<dbReference type="InterPro" id="IPR010982">
    <property type="entry name" value="Lambda_DNA-bd_dom_sf"/>
</dbReference>
<dbReference type="PROSITE" id="PS50932">
    <property type="entry name" value="HTH_LACI_2"/>
    <property type="match status" value="1"/>
</dbReference>
<keyword evidence="4" id="KW-0804">Transcription</keyword>
<dbReference type="Pfam" id="PF00356">
    <property type="entry name" value="LacI"/>
    <property type="match status" value="1"/>
</dbReference>
<dbReference type="InterPro" id="IPR000843">
    <property type="entry name" value="HTH_LacI"/>
</dbReference>
<evidence type="ECO:0000313" key="7">
    <source>
        <dbReference type="Proteomes" id="UP001501495"/>
    </source>
</evidence>
<evidence type="ECO:0000256" key="2">
    <source>
        <dbReference type="ARBA" id="ARBA00023015"/>
    </source>
</evidence>
<dbReference type="SMART" id="SM00354">
    <property type="entry name" value="HTH_LACI"/>
    <property type="match status" value="1"/>
</dbReference>
<dbReference type="Gene3D" id="3.40.50.2300">
    <property type="match status" value="2"/>
</dbReference>
<dbReference type="PANTHER" id="PTHR30146:SF148">
    <property type="entry name" value="HTH-TYPE TRANSCRIPTIONAL REPRESSOR PURR-RELATED"/>
    <property type="match status" value="1"/>
</dbReference>
<dbReference type="GO" id="GO:0003677">
    <property type="term" value="F:DNA binding"/>
    <property type="evidence" value="ECO:0007669"/>
    <property type="project" value="UniProtKB-KW"/>
</dbReference>
<dbReference type="RefSeq" id="WP_344732535.1">
    <property type="nucleotide sequence ID" value="NZ_BAAAZH010000011.1"/>
</dbReference>
<keyword evidence="3 6" id="KW-0238">DNA-binding</keyword>
<evidence type="ECO:0000256" key="4">
    <source>
        <dbReference type="ARBA" id="ARBA00023163"/>
    </source>
</evidence>
<dbReference type="SUPFAM" id="SSF53822">
    <property type="entry name" value="Periplasmic binding protein-like I"/>
    <property type="match status" value="1"/>
</dbReference>
<gene>
    <name evidence="6" type="ORF">GCM10022215_13600</name>
</gene>
<reference evidence="7" key="1">
    <citation type="journal article" date="2019" name="Int. J. Syst. Evol. Microbiol.">
        <title>The Global Catalogue of Microorganisms (GCM) 10K type strain sequencing project: providing services to taxonomists for standard genome sequencing and annotation.</title>
        <authorList>
            <consortium name="The Broad Institute Genomics Platform"/>
            <consortium name="The Broad Institute Genome Sequencing Center for Infectious Disease"/>
            <person name="Wu L."/>
            <person name="Ma J."/>
        </authorList>
    </citation>
    <scope>NUCLEOTIDE SEQUENCE [LARGE SCALE GENOMIC DNA]</scope>
    <source>
        <strain evidence="7">JCM 16703</strain>
    </source>
</reference>
<dbReference type="CDD" id="cd01392">
    <property type="entry name" value="HTH_LacI"/>
    <property type="match status" value="1"/>
</dbReference>
<dbReference type="Pfam" id="PF13377">
    <property type="entry name" value="Peripla_BP_3"/>
    <property type="match status" value="1"/>
</dbReference>
<protein>
    <submittedName>
        <fullName evidence="6">LacI family DNA-binding transcriptional regulator</fullName>
    </submittedName>
</protein>
<keyword evidence="7" id="KW-1185">Reference proteome</keyword>
<sequence>MTRERRATITDVARAAGVATSTVSRAFTRPQRVNAATREHVLRVADELGYVPNPAARAMGTGRTQTLALLVPDLTNPFFSGIITGAEQAAARAGRTLVVADTQESPEREQHLLTSLDPAVDGFVVAASRLPDDALREAAARSRIVLLNRATPGLPAVVADYESGTRQVVEHLASLGHRELVFLGGPVGSWSGARRWAGLQRACADLGVQAVRWGPYSPTLAGGPGAADAALAAGARAVVCHNDMLAIGVLRRLAERGVAVPADISVVGFDDIFGADFCHPPLTTLAERTRDAGSAAVGLLISAETDGVTALPTELRVRASSGPPRS</sequence>
<evidence type="ECO:0000313" key="6">
    <source>
        <dbReference type="EMBL" id="GAA4115053.1"/>
    </source>
</evidence>
<feature type="domain" description="HTH lacI-type" evidence="5">
    <location>
        <begin position="7"/>
        <end position="61"/>
    </location>
</feature>
<dbReference type="SUPFAM" id="SSF47413">
    <property type="entry name" value="lambda repressor-like DNA-binding domains"/>
    <property type="match status" value="1"/>
</dbReference>
<comment type="caution">
    <text evidence="6">The sequence shown here is derived from an EMBL/GenBank/DDBJ whole genome shotgun (WGS) entry which is preliminary data.</text>
</comment>
<keyword evidence="1" id="KW-0678">Repressor</keyword>
<organism evidence="6 7">
    <name type="scientific">Nocardioides fonticola</name>
    <dbReference type="NCBI Taxonomy" id="450363"/>
    <lineage>
        <taxon>Bacteria</taxon>
        <taxon>Bacillati</taxon>
        <taxon>Actinomycetota</taxon>
        <taxon>Actinomycetes</taxon>
        <taxon>Propionibacteriales</taxon>
        <taxon>Nocardioidaceae</taxon>
        <taxon>Nocardioides</taxon>
    </lineage>
</organism>